<organism evidence="2 3">
    <name type="scientific">Microvirga arabica</name>
    <dbReference type="NCBI Taxonomy" id="1128671"/>
    <lineage>
        <taxon>Bacteria</taxon>
        <taxon>Pseudomonadati</taxon>
        <taxon>Pseudomonadota</taxon>
        <taxon>Alphaproteobacteria</taxon>
        <taxon>Hyphomicrobiales</taxon>
        <taxon>Methylobacteriaceae</taxon>
        <taxon>Microvirga</taxon>
    </lineage>
</organism>
<evidence type="ECO:0000313" key="2">
    <source>
        <dbReference type="EMBL" id="MFC1456637.1"/>
    </source>
</evidence>
<dbReference type="RefSeq" id="WP_377029333.1">
    <property type="nucleotide sequence ID" value="NZ_JBHOMY010000022.1"/>
</dbReference>
<gene>
    <name evidence="2" type="ORF">ACETIH_07915</name>
</gene>
<name>A0ABV6Y5V2_9HYPH</name>
<feature type="compositionally biased region" description="Basic and acidic residues" evidence="1">
    <location>
        <begin position="63"/>
        <end position="80"/>
    </location>
</feature>
<comment type="caution">
    <text evidence="2">The sequence shown here is derived from an EMBL/GenBank/DDBJ whole genome shotgun (WGS) entry which is preliminary data.</text>
</comment>
<proteinExistence type="predicted"/>
<accession>A0ABV6Y5V2</accession>
<protein>
    <submittedName>
        <fullName evidence="2">Uncharacterized protein</fullName>
    </submittedName>
</protein>
<evidence type="ECO:0000256" key="1">
    <source>
        <dbReference type="SAM" id="MobiDB-lite"/>
    </source>
</evidence>
<feature type="region of interest" description="Disordered" evidence="1">
    <location>
        <begin position="63"/>
        <end position="85"/>
    </location>
</feature>
<sequence>MSAFLPDGYCTLPAAVERAAAVLFQQEYKSTSISPQESERYVSHHEAAEALRRLNAWKRTAEEARERNEKANQARQERWEQMTPDQRCLEEEREVKAREKALAARKAAGINVGSSWRRGSTELPRRPLTEAQEQAARLLVDLWRSTAFLLGQTNSMPLLRD</sequence>
<reference evidence="2 3" key="1">
    <citation type="submission" date="2024-09" db="EMBL/GenBank/DDBJ databases">
        <title>Nodulacao em especies de Leguminosae Basais da Amazonia e Caracterizacao dos Rizobios e Bacterias Associadas aos Nodulos.</title>
        <authorList>
            <person name="Jambeiro I.C.A."/>
            <person name="Lopes I.S."/>
            <person name="Aguiar E.R.G.R."/>
            <person name="Santos A.F.J."/>
            <person name="Dos Santos J.M.F."/>
            <person name="Gross E."/>
        </authorList>
    </citation>
    <scope>NUCLEOTIDE SEQUENCE [LARGE SCALE GENOMIC DNA]</scope>
    <source>
        <strain evidence="2 3">BRUESC1165</strain>
    </source>
</reference>
<evidence type="ECO:0000313" key="3">
    <source>
        <dbReference type="Proteomes" id="UP001593940"/>
    </source>
</evidence>
<dbReference type="EMBL" id="JBHOMY010000022">
    <property type="protein sequence ID" value="MFC1456637.1"/>
    <property type="molecule type" value="Genomic_DNA"/>
</dbReference>
<keyword evidence="3" id="KW-1185">Reference proteome</keyword>
<dbReference type="Proteomes" id="UP001593940">
    <property type="component" value="Unassembled WGS sequence"/>
</dbReference>